<dbReference type="InterPro" id="IPR000843">
    <property type="entry name" value="HTH_LacI"/>
</dbReference>
<gene>
    <name evidence="6" type="ORF">EDD52_12821</name>
</gene>
<dbReference type="PROSITE" id="PS50932">
    <property type="entry name" value="HTH_LACI_2"/>
    <property type="match status" value="1"/>
</dbReference>
<keyword evidence="4" id="KW-0804">Transcription</keyword>
<dbReference type="PANTHER" id="PTHR30146:SF95">
    <property type="entry name" value="RIBOSE OPERON REPRESSOR"/>
    <property type="match status" value="1"/>
</dbReference>
<accession>A0A4R3IXY4</accession>
<sequence>MEETTDTASERNANRVTAQDVARVAGVSLSAVSRVFTPGASVSAKMRVRVMDAADKLGYQPNVLARSLMTQRTNLVGVILANFKNPVYLTVLDHFTRALQARGFRTLLLNVSDGQDLEEMARLVLQYSVDGLVVSAGAISPHITEQCYKRRIPLVAFARRPRRANLHVVCADSVAGGRLAGARLLQSRHRRFGLLAGPANASTAIERGKGFYAEIEEAGHSVIAMTHAREYSYSAGVDSARELLGRSDRPDAIFCANDLLAMALMDVARYEFGLTLPDELSIIGFDDVDLAAAASYQLSTIRQPLEAMVKETVDILSHRINTWSEGWETRQLACVAVDRSSIALAPSD</sequence>
<dbReference type="Pfam" id="PF00356">
    <property type="entry name" value="LacI"/>
    <property type="match status" value="1"/>
</dbReference>
<dbReference type="EMBL" id="SLZU01000028">
    <property type="protein sequence ID" value="TCS56531.1"/>
    <property type="molecule type" value="Genomic_DNA"/>
</dbReference>
<dbReference type="InterPro" id="IPR028082">
    <property type="entry name" value="Peripla_BP_I"/>
</dbReference>
<organism evidence="6 7">
    <name type="scientific">Primorskyibacter sedentarius</name>
    <dbReference type="NCBI Taxonomy" id="745311"/>
    <lineage>
        <taxon>Bacteria</taxon>
        <taxon>Pseudomonadati</taxon>
        <taxon>Pseudomonadota</taxon>
        <taxon>Alphaproteobacteria</taxon>
        <taxon>Rhodobacterales</taxon>
        <taxon>Roseobacteraceae</taxon>
        <taxon>Primorskyibacter</taxon>
    </lineage>
</organism>
<dbReference type="AlphaFoldDB" id="A0A4R3IXY4"/>
<dbReference type="RefSeq" id="WP_165907620.1">
    <property type="nucleotide sequence ID" value="NZ_SLZU01000028.1"/>
</dbReference>
<keyword evidence="2" id="KW-0805">Transcription regulation</keyword>
<evidence type="ECO:0000256" key="3">
    <source>
        <dbReference type="ARBA" id="ARBA00023125"/>
    </source>
</evidence>
<proteinExistence type="predicted"/>
<dbReference type="PANTHER" id="PTHR30146">
    <property type="entry name" value="LACI-RELATED TRANSCRIPTIONAL REPRESSOR"/>
    <property type="match status" value="1"/>
</dbReference>
<dbReference type="Proteomes" id="UP000295696">
    <property type="component" value="Unassembled WGS sequence"/>
</dbReference>
<dbReference type="CDD" id="cd01392">
    <property type="entry name" value="HTH_LacI"/>
    <property type="match status" value="1"/>
</dbReference>
<evidence type="ECO:0000313" key="7">
    <source>
        <dbReference type="Proteomes" id="UP000295696"/>
    </source>
</evidence>
<dbReference type="InterPro" id="IPR001761">
    <property type="entry name" value="Peripla_BP/Lac1_sug-bd_dom"/>
</dbReference>
<keyword evidence="3" id="KW-0238">DNA-binding</keyword>
<keyword evidence="1" id="KW-0678">Repressor</keyword>
<dbReference type="SUPFAM" id="SSF47413">
    <property type="entry name" value="lambda repressor-like DNA-binding domains"/>
    <property type="match status" value="1"/>
</dbReference>
<feature type="domain" description="HTH lacI-type" evidence="5">
    <location>
        <begin position="16"/>
        <end position="70"/>
    </location>
</feature>
<dbReference type="Gene3D" id="3.40.50.2300">
    <property type="match status" value="2"/>
</dbReference>
<evidence type="ECO:0000256" key="2">
    <source>
        <dbReference type="ARBA" id="ARBA00023015"/>
    </source>
</evidence>
<reference evidence="6 7" key="1">
    <citation type="submission" date="2019-03" db="EMBL/GenBank/DDBJ databases">
        <title>Genomic Encyclopedia of Type Strains, Phase IV (KMG-IV): sequencing the most valuable type-strain genomes for metagenomic binning, comparative biology and taxonomic classification.</title>
        <authorList>
            <person name="Goeker M."/>
        </authorList>
    </citation>
    <scope>NUCLEOTIDE SEQUENCE [LARGE SCALE GENOMIC DNA]</scope>
    <source>
        <strain evidence="6 7">DSM 104836</strain>
    </source>
</reference>
<evidence type="ECO:0000256" key="4">
    <source>
        <dbReference type="ARBA" id="ARBA00023163"/>
    </source>
</evidence>
<keyword evidence="7" id="KW-1185">Reference proteome</keyword>
<dbReference type="Gene3D" id="1.10.260.40">
    <property type="entry name" value="lambda repressor-like DNA-binding domains"/>
    <property type="match status" value="1"/>
</dbReference>
<dbReference type="Pfam" id="PF00532">
    <property type="entry name" value="Peripla_BP_1"/>
    <property type="match status" value="1"/>
</dbReference>
<dbReference type="SMART" id="SM00354">
    <property type="entry name" value="HTH_LACI"/>
    <property type="match status" value="1"/>
</dbReference>
<evidence type="ECO:0000256" key="1">
    <source>
        <dbReference type="ARBA" id="ARBA00022491"/>
    </source>
</evidence>
<dbReference type="GO" id="GO:0000976">
    <property type="term" value="F:transcription cis-regulatory region binding"/>
    <property type="evidence" value="ECO:0007669"/>
    <property type="project" value="TreeGrafter"/>
</dbReference>
<dbReference type="CDD" id="cd06278">
    <property type="entry name" value="PBP1_LacI-like"/>
    <property type="match status" value="1"/>
</dbReference>
<evidence type="ECO:0000313" key="6">
    <source>
        <dbReference type="EMBL" id="TCS56531.1"/>
    </source>
</evidence>
<dbReference type="GO" id="GO:0003700">
    <property type="term" value="F:DNA-binding transcription factor activity"/>
    <property type="evidence" value="ECO:0007669"/>
    <property type="project" value="TreeGrafter"/>
</dbReference>
<comment type="caution">
    <text evidence="6">The sequence shown here is derived from an EMBL/GenBank/DDBJ whole genome shotgun (WGS) entry which is preliminary data.</text>
</comment>
<name>A0A4R3IXY4_9RHOB</name>
<dbReference type="InterPro" id="IPR010982">
    <property type="entry name" value="Lambda_DNA-bd_dom_sf"/>
</dbReference>
<dbReference type="SUPFAM" id="SSF53822">
    <property type="entry name" value="Periplasmic binding protein-like I"/>
    <property type="match status" value="1"/>
</dbReference>
<evidence type="ECO:0000259" key="5">
    <source>
        <dbReference type="PROSITE" id="PS50932"/>
    </source>
</evidence>
<protein>
    <submittedName>
        <fullName evidence="6">LacI family transcriptional regulator</fullName>
    </submittedName>
</protein>